<name>A0A5N5SW16_9CRUS</name>
<dbReference type="OrthoDB" id="10565438at2759"/>
<dbReference type="EMBL" id="SEYY01020952">
    <property type="protein sequence ID" value="KAB7496870.1"/>
    <property type="molecule type" value="Genomic_DNA"/>
</dbReference>
<dbReference type="AlphaFoldDB" id="A0A5N5SW16"/>
<accession>A0A5N5SW16</accession>
<feature type="compositionally biased region" description="Low complexity" evidence="1">
    <location>
        <begin position="86"/>
        <end position="107"/>
    </location>
</feature>
<feature type="region of interest" description="Disordered" evidence="1">
    <location>
        <begin position="76"/>
        <end position="109"/>
    </location>
</feature>
<feature type="region of interest" description="Disordered" evidence="1">
    <location>
        <begin position="41"/>
        <end position="60"/>
    </location>
</feature>
<proteinExistence type="predicted"/>
<evidence type="ECO:0000256" key="1">
    <source>
        <dbReference type="SAM" id="MobiDB-lite"/>
    </source>
</evidence>
<evidence type="ECO:0000313" key="2">
    <source>
        <dbReference type="EMBL" id="KAB7496870.1"/>
    </source>
</evidence>
<feature type="compositionally biased region" description="Low complexity" evidence="1">
    <location>
        <begin position="41"/>
        <end position="52"/>
    </location>
</feature>
<protein>
    <submittedName>
        <fullName evidence="2">Uncharacterized protein</fullName>
    </submittedName>
</protein>
<sequence>MNQVTYLILFIFHVYEEGVVEATTKISVPSEAGVTFIFSSESTSTASTSPLSRLQEKSTKKRKEITTKVFVSSEAGATETTQTLPSKSTTSISTSKSNTSNTDAKSSLVAKTTSQAFPTTVSIQTLPTKAKRFIAESLLQKPFEPVQ</sequence>
<gene>
    <name evidence="2" type="ORF">Anas_06255</name>
</gene>
<dbReference type="Proteomes" id="UP000326759">
    <property type="component" value="Unassembled WGS sequence"/>
</dbReference>
<keyword evidence="3" id="KW-1185">Reference proteome</keyword>
<reference evidence="2 3" key="1">
    <citation type="journal article" date="2019" name="PLoS Biol.">
        <title>Sex chromosomes control vertical transmission of feminizing Wolbachia symbionts in an isopod.</title>
        <authorList>
            <person name="Becking T."/>
            <person name="Chebbi M.A."/>
            <person name="Giraud I."/>
            <person name="Moumen B."/>
            <person name="Laverre T."/>
            <person name="Caubet Y."/>
            <person name="Peccoud J."/>
            <person name="Gilbert C."/>
            <person name="Cordaux R."/>
        </authorList>
    </citation>
    <scope>NUCLEOTIDE SEQUENCE [LARGE SCALE GENOMIC DNA]</scope>
    <source>
        <strain evidence="2">ANa2</strain>
        <tissue evidence="2">Whole body excluding digestive tract and cuticle</tissue>
    </source>
</reference>
<organism evidence="2 3">
    <name type="scientific">Armadillidium nasatum</name>
    <dbReference type="NCBI Taxonomy" id="96803"/>
    <lineage>
        <taxon>Eukaryota</taxon>
        <taxon>Metazoa</taxon>
        <taxon>Ecdysozoa</taxon>
        <taxon>Arthropoda</taxon>
        <taxon>Crustacea</taxon>
        <taxon>Multicrustacea</taxon>
        <taxon>Malacostraca</taxon>
        <taxon>Eumalacostraca</taxon>
        <taxon>Peracarida</taxon>
        <taxon>Isopoda</taxon>
        <taxon>Oniscidea</taxon>
        <taxon>Crinocheta</taxon>
        <taxon>Armadillidiidae</taxon>
        <taxon>Armadillidium</taxon>
    </lineage>
</organism>
<evidence type="ECO:0000313" key="3">
    <source>
        <dbReference type="Proteomes" id="UP000326759"/>
    </source>
</evidence>
<comment type="caution">
    <text evidence="2">The sequence shown here is derived from an EMBL/GenBank/DDBJ whole genome shotgun (WGS) entry which is preliminary data.</text>
</comment>